<sequence>MFDVVVLGSGVIGLTTAIRLGRAGVRVGLVAADGPLDTVSAVAAAVWYPTHTDPDPRVLTWAHRTYDELARHAAEGVPGVVMRRTRMLTRDTEVPWWASAVTDFHIGDGEWKFTAPTVEMRPYLQWLAQQAPPLTRRRVASLAEAAGLAPVVVNATGLGARDLCADDAVHPARGRVVLVANPGLDTSVRYEANPAGMTYVHPRSRDVVLGGTFEAGEWDTTADPAASRAIVARCTALVPELAGAPVLAEVAGLRPVRSGGPRLEAEAVDGARVIHNYGHGGAGVTLSWGCAEDVLVHFGL</sequence>
<evidence type="ECO:0000313" key="11">
    <source>
        <dbReference type="EMBL" id="GFJ93039.1"/>
    </source>
</evidence>
<dbReference type="PROSITE" id="PS00677">
    <property type="entry name" value="DAO"/>
    <property type="match status" value="1"/>
</dbReference>
<keyword evidence="5" id="KW-0560">Oxidoreductase</keyword>
<dbReference type="SUPFAM" id="SSF54373">
    <property type="entry name" value="FAD-linked reductases, C-terminal domain"/>
    <property type="match status" value="1"/>
</dbReference>
<evidence type="ECO:0000256" key="8">
    <source>
        <dbReference type="ARBA" id="ARBA00049547"/>
    </source>
</evidence>
<dbReference type="InterPro" id="IPR006076">
    <property type="entry name" value="FAD-dep_OxRdtase"/>
</dbReference>
<evidence type="ECO:0000256" key="6">
    <source>
        <dbReference type="ARBA" id="ARBA00039101"/>
    </source>
</evidence>
<dbReference type="EMBL" id="BLPG01000001">
    <property type="protein sequence ID" value="GFJ93039.1"/>
    <property type="molecule type" value="Genomic_DNA"/>
</dbReference>
<dbReference type="Gene3D" id="3.40.50.720">
    <property type="entry name" value="NAD(P)-binding Rossmann-like Domain"/>
    <property type="match status" value="1"/>
</dbReference>
<evidence type="ECO:0000256" key="3">
    <source>
        <dbReference type="ARBA" id="ARBA00022630"/>
    </source>
</evidence>
<accession>A0A6V8LEL1</accession>
<gene>
    <name evidence="11" type="ORF">Prum_066810</name>
</gene>
<dbReference type="InterPro" id="IPR006181">
    <property type="entry name" value="D-amino_acid_oxidase_CS"/>
</dbReference>
<dbReference type="RefSeq" id="WP_173079767.1">
    <property type="nucleotide sequence ID" value="NZ_BAABJB010000005.1"/>
</dbReference>
<comment type="catalytic activity">
    <reaction evidence="8">
        <text>a D-alpha-amino acid + O2 + H2O = a 2-oxocarboxylate + H2O2 + NH4(+)</text>
        <dbReference type="Rhea" id="RHEA:21816"/>
        <dbReference type="ChEBI" id="CHEBI:15377"/>
        <dbReference type="ChEBI" id="CHEBI:15379"/>
        <dbReference type="ChEBI" id="CHEBI:16240"/>
        <dbReference type="ChEBI" id="CHEBI:28938"/>
        <dbReference type="ChEBI" id="CHEBI:35179"/>
        <dbReference type="ChEBI" id="CHEBI:59871"/>
        <dbReference type="EC" id="1.4.3.3"/>
    </reaction>
    <physiologicalReaction direction="left-to-right" evidence="8">
        <dbReference type="Rhea" id="RHEA:21817"/>
    </physiologicalReaction>
</comment>
<evidence type="ECO:0000256" key="9">
    <source>
        <dbReference type="PIRSR" id="PIRSR000189-1"/>
    </source>
</evidence>
<evidence type="ECO:0000256" key="1">
    <source>
        <dbReference type="ARBA" id="ARBA00001974"/>
    </source>
</evidence>
<feature type="domain" description="FAD dependent oxidoreductase" evidence="10">
    <location>
        <begin position="3"/>
        <end position="97"/>
    </location>
</feature>
<evidence type="ECO:0000259" key="10">
    <source>
        <dbReference type="Pfam" id="PF01266"/>
    </source>
</evidence>
<evidence type="ECO:0000256" key="7">
    <source>
        <dbReference type="ARBA" id="ARBA00039751"/>
    </source>
</evidence>
<keyword evidence="12" id="KW-1185">Reference proteome</keyword>
<dbReference type="Gene3D" id="3.30.9.10">
    <property type="entry name" value="D-Amino Acid Oxidase, subunit A, domain 2"/>
    <property type="match status" value="1"/>
</dbReference>
<dbReference type="PANTHER" id="PTHR11530:SF11">
    <property type="entry name" value="D-ASPARTATE OXIDASE"/>
    <property type="match status" value="1"/>
</dbReference>
<dbReference type="GO" id="GO:0003884">
    <property type="term" value="F:D-amino-acid oxidase activity"/>
    <property type="evidence" value="ECO:0007669"/>
    <property type="project" value="UniProtKB-EC"/>
</dbReference>
<dbReference type="InterPro" id="IPR023209">
    <property type="entry name" value="DAO"/>
</dbReference>
<feature type="binding site" evidence="9">
    <location>
        <position position="139"/>
    </location>
    <ligand>
        <name>FAD</name>
        <dbReference type="ChEBI" id="CHEBI:57692"/>
    </ligand>
</feature>
<name>A0A6V8LEL1_9ACTN</name>
<dbReference type="AlphaFoldDB" id="A0A6V8LEL1"/>
<comment type="caution">
    <text evidence="11">The sequence shown here is derived from an EMBL/GenBank/DDBJ whole genome shotgun (WGS) entry which is preliminary data.</text>
</comment>
<dbReference type="EC" id="1.4.3.3" evidence="6"/>
<evidence type="ECO:0000256" key="2">
    <source>
        <dbReference type="ARBA" id="ARBA00006730"/>
    </source>
</evidence>
<feature type="domain" description="FAD dependent oxidoreductase" evidence="10">
    <location>
        <begin position="136"/>
        <end position="293"/>
    </location>
</feature>
<feature type="binding site" evidence="9">
    <location>
        <position position="254"/>
    </location>
    <ligand>
        <name>D-dopa</name>
        <dbReference type="ChEBI" id="CHEBI:149689"/>
    </ligand>
</feature>
<dbReference type="PIRSF" id="PIRSF000189">
    <property type="entry name" value="D-aa_oxidase"/>
    <property type="match status" value="1"/>
</dbReference>
<feature type="binding site" evidence="9">
    <location>
        <begin position="280"/>
        <end position="285"/>
    </location>
    <ligand>
        <name>FAD</name>
        <dbReference type="ChEBI" id="CHEBI:57692"/>
    </ligand>
</feature>
<evidence type="ECO:0000256" key="5">
    <source>
        <dbReference type="ARBA" id="ARBA00023002"/>
    </source>
</evidence>
<dbReference type="Proteomes" id="UP000482960">
    <property type="component" value="Unassembled WGS sequence"/>
</dbReference>
<organism evidence="11 12">
    <name type="scientific">Phytohabitans rumicis</name>
    <dbReference type="NCBI Taxonomy" id="1076125"/>
    <lineage>
        <taxon>Bacteria</taxon>
        <taxon>Bacillati</taxon>
        <taxon>Actinomycetota</taxon>
        <taxon>Actinomycetes</taxon>
        <taxon>Micromonosporales</taxon>
        <taxon>Micromonosporaceae</taxon>
    </lineage>
</organism>
<proteinExistence type="inferred from homology"/>
<dbReference type="GO" id="GO:0005737">
    <property type="term" value="C:cytoplasm"/>
    <property type="evidence" value="ECO:0007669"/>
    <property type="project" value="TreeGrafter"/>
</dbReference>
<dbReference type="GO" id="GO:0071949">
    <property type="term" value="F:FAD binding"/>
    <property type="evidence" value="ECO:0007669"/>
    <property type="project" value="InterPro"/>
</dbReference>
<evidence type="ECO:0000313" key="12">
    <source>
        <dbReference type="Proteomes" id="UP000482960"/>
    </source>
</evidence>
<protein>
    <recommendedName>
        <fullName evidence="7">D-amino-acid oxidase</fullName>
        <ecNumber evidence="6">1.4.3.3</ecNumber>
    </recommendedName>
</protein>
<evidence type="ECO:0000256" key="4">
    <source>
        <dbReference type="ARBA" id="ARBA00022827"/>
    </source>
</evidence>
<keyword evidence="4 9" id="KW-0274">FAD</keyword>
<dbReference type="GO" id="GO:0019478">
    <property type="term" value="P:D-amino acid catabolic process"/>
    <property type="evidence" value="ECO:0007669"/>
    <property type="project" value="TreeGrafter"/>
</dbReference>
<reference evidence="11 12" key="1">
    <citation type="submission" date="2020-03" db="EMBL/GenBank/DDBJ databases">
        <title>Whole genome shotgun sequence of Phytohabitans rumicis NBRC 108638.</title>
        <authorList>
            <person name="Komaki H."/>
            <person name="Tamura T."/>
        </authorList>
    </citation>
    <scope>NUCLEOTIDE SEQUENCE [LARGE SCALE GENOMIC DNA]</scope>
    <source>
        <strain evidence="11 12">NBRC 108638</strain>
    </source>
</reference>
<comment type="cofactor">
    <cofactor evidence="1 9">
        <name>FAD</name>
        <dbReference type="ChEBI" id="CHEBI:57692"/>
    </cofactor>
</comment>
<dbReference type="Pfam" id="PF01266">
    <property type="entry name" value="DAO"/>
    <property type="match status" value="2"/>
</dbReference>
<feature type="binding site" evidence="9">
    <location>
        <position position="156"/>
    </location>
    <ligand>
        <name>FAD</name>
        <dbReference type="ChEBI" id="CHEBI:57692"/>
    </ligand>
</feature>
<feature type="binding site" evidence="9">
    <location>
        <position position="281"/>
    </location>
    <ligand>
        <name>D-dopa</name>
        <dbReference type="ChEBI" id="CHEBI:149689"/>
    </ligand>
</feature>
<dbReference type="SUPFAM" id="SSF51971">
    <property type="entry name" value="Nucleotide-binding domain"/>
    <property type="match status" value="1"/>
</dbReference>
<reference evidence="11 12" key="2">
    <citation type="submission" date="2020-03" db="EMBL/GenBank/DDBJ databases">
        <authorList>
            <person name="Ichikawa N."/>
            <person name="Kimura A."/>
            <person name="Kitahashi Y."/>
            <person name="Uohara A."/>
        </authorList>
    </citation>
    <scope>NUCLEOTIDE SEQUENCE [LARGE SCALE GENOMIC DNA]</scope>
    <source>
        <strain evidence="11 12">NBRC 108638</strain>
    </source>
</reference>
<keyword evidence="3" id="KW-0285">Flavoprotein</keyword>
<comment type="similarity">
    <text evidence="2">Belongs to the DAMOX/DASOX family.</text>
</comment>
<feature type="binding site" evidence="9">
    <location>
        <position position="199"/>
    </location>
    <ligand>
        <name>D-dopa</name>
        <dbReference type="ChEBI" id="CHEBI:149689"/>
    </ligand>
</feature>
<dbReference type="PANTHER" id="PTHR11530">
    <property type="entry name" value="D-AMINO ACID OXIDASE"/>
    <property type="match status" value="1"/>
</dbReference>